<dbReference type="GeneID" id="93843752"/>
<feature type="region of interest" description="Disordered" evidence="1">
    <location>
        <begin position="1"/>
        <end position="27"/>
    </location>
</feature>
<dbReference type="GO" id="GO:0003723">
    <property type="term" value="F:RNA binding"/>
    <property type="evidence" value="ECO:0007669"/>
    <property type="project" value="InterPro"/>
</dbReference>
<accession>A0AA89QIW4</accession>
<keyword evidence="4" id="KW-1185">Reference proteome</keyword>
<evidence type="ECO:0000256" key="1">
    <source>
        <dbReference type="SAM" id="MobiDB-lite"/>
    </source>
</evidence>
<dbReference type="EMBL" id="JACHLX010000001">
    <property type="protein sequence ID" value="MBB5816305.1"/>
    <property type="molecule type" value="Genomic_DNA"/>
</dbReference>
<dbReference type="InterPro" id="IPR005561">
    <property type="entry name" value="ANTAR"/>
</dbReference>
<evidence type="ECO:0000259" key="2">
    <source>
        <dbReference type="PROSITE" id="PS50921"/>
    </source>
</evidence>
<dbReference type="PROSITE" id="PS50921">
    <property type="entry name" value="ANTAR"/>
    <property type="match status" value="1"/>
</dbReference>
<protein>
    <recommendedName>
        <fullName evidence="2">ANTAR domain-containing protein</fullName>
    </recommendedName>
</protein>
<dbReference type="Gene3D" id="1.10.10.10">
    <property type="entry name" value="Winged helix-like DNA-binding domain superfamily/Winged helix DNA-binding domain"/>
    <property type="match status" value="1"/>
</dbReference>
<evidence type="ECO:0000313" key="4">
    <source>
        <dbReference type="Proteomes" id="UP000579531"/>
    </source>
</evidence>
<feature type="domain" description="ANTAR" evidence="2">
    <location>
        <begin position="19"/>
        <end position="80"/>
    </location>
</feature>
<dbReference type="Proteomes" id="UP000579531">
    <property type="component" value="Unassembled WGS sequence"/>
</dbReference>
<dbReference type="AlphaFoldDB" id="A0AA89QIW4"/>
<organism evidence="3 4">
    <name type="scientific">Streptomyces collinus</name>
    <dbReference type="NCBI Taxonomy" id="42684"/>
    <lineage>
        <taxon>Bacteria</taxon>
        <taxon>Bacillati</taxon>
        <taxon>Actinomycetota</taxon>
        <taxon>Actinomycetes</taxon>
        <taxon>Kitasatosporales</taxon>
        <taxon>Streptomycetaceae</taxon>
        <taxon>Streptomyces</taxon>
    </lineage>
</organism>
<evidence type="ECO:0000313" key="3">
    <source>
        <dbReference type="EMBL" id="MBB5816305.1"/>
    </source>
</evidence>
<name>A0AA89QIW4_STRCU</name>
<dbReference type="SMART" id="SM01012">
    <property type="entry name" value="ANTAR"/>
    <property type="match status" value="1"/>
</dbReference>
<proteinExistence type="predicted"/>
<dbReference type="InterPro" id="IPR036388">
    <property type="entry name" value="WH-like_DNA-bd_sf"/>
</dbReference>
<dbReference type="Pfam" id="PF03861">
    <property type="entry name" value="ANTAR"/>
    <property type="match status" value="1"/>
</dbReference>
<comment type="caution">
    <text evidence="3">The sequence shown here is derived from an EMBL/GenBank/DDBJ whole genome shotgun (WGS) entry which is preliminary data.</text>
</comment>
<dbReference type="PIRSF" id="PIRSF010636">
    <property type="entry name" value="ANTAR_solo"/>
    <property type="match status" value="1"/>
</dbReference>
<dbReference type="InterPro" id="IPR024189">
    <property type="entry name" value="ANTAR_transcrpt_antiterm_reg"/>
</dbReference>
<dbReference type="SUPFAM" id="SSF52172">
    <property type="entry name" value="CheY-like"/>
    <property type="match status" value="1"/>
</dbReference>
<dbReference type="RefSeq" id="WP_184853733.1">
    <property type="nucleotide sequence ID" value="NZ_BAABFE010000005.1"/>
</dbReference>
<sequence length="114" mass="12287">MTTSRTQQPLPEGRGEASPTQLEQENDQLRRAVASHATVDQAIGVLIAVHRIAPAAGFEVLREVSQQTNHKLHSVAQSVIGWALGDPLPRLVGKELDAAVQRRSRRGHDSGQAG</sequence>
<dbReference type="InterPro" id="IPR011006">
    <property type="entry name" value="CheY-like_superfamily"/>
</dbReference>
<gene>
    <name evidence="3" type="ORF">HNR72_007333</name>
</gene>
<reference evidence="3 4" key="1">
    <citation type="submission" date="2020-08" db="EMBL/GenBank/DDBJ databases">
        <title>Sequencing the genomes of 1000 actinobacteria strains.</title>
        <authorList>
            <person name="Klenk H.-P."/>
        </authorList>
    </citation>
    <scope>NUCLEOTIDE SEQUENCE [LARGE SCALE GENOMIC DNA]</scope>
    <source>
        <strain evidence="3 4">DSM 40129</strain>
    </source>
</reference>